<dbReference type="PROSITE" id="PS51186">
    <property type="entry name" value="GNAT"/>
    <property type="match status" value="1"/>
</dbReference>
<keyword evidence="5" id="KW-1185">Reference proteome</keyword>
<dbReference type="CDD" id="cd04301">
    <property type="entry name" value="NAT_SF"/>
    <property type="match status" value="1"/>
</dbReference>
<comment type="caution">
    <text evidence="4">The sequence shown here is derived from an EMBL/GenBank/DDBJ whole genome shotgun (WGS) entry which is preliminary data.</text>
</comment>
<dbReference type="GO" id="GO:0016747">
    <property type="term" value="F:acyltransferase activity, transferring groups other than amino-acyl groups"/>
    <property type="evidence" value="ECO:0007669"/>
    <property type="project" value="InterPro"/>
</dbReference>
<evidence type="ECO:0000313" key="4">
    <source>
        <dbReference type="EMBL" id="KAJ3788291.1"/>
    </source>
</evidence>
<dbReference type="Pfam" id="PF13508">
    <property type="entry name" value="Acetyltransf_7"/>
    <property type="match status" value="1"/>
</dbReference>
<dbReference type="EMBL" id="MU793277">
    <property type="protein sequence ID" value="KAJ3788291.1"/>
    <property type="molecule type" value="Genomic_DNA"/>
</dbReference>
<keyword evidence="2" id="KW-0012">Acyltransferase</keyword>
<organism evidence="4 5">
    <name type="scientific">Lentinula aff. detonsa</name>
    <dbReference type="NCBI Taxonomy" id="2804958"/>
    <lineage>
        <taxon>Eukaryota</taxon>
        <taxon>Fungi</taxon>
        <taxon>Dikarya</taxon>
        <taxon>Basidiomycota</taxon>
        <taxon>Agaricomycotina</taxon>
        <taxon>Agaricomycetes</taxon>
        <taxon>Agaricomycetidae</taxon>
        <taxon>Agaricales</taxon>
        <taxon>Marasmiineae</taxon>
        <taxon>Omphalotaceae</taxon>
        <taxon>Lentinula</taxon>
    </lineage>
</organism>
<dbReference type="InterPro" id="IPR050680">
    <property type="entry name" value="YpeA/RimI_acetyltransf"/>
</dbReference>
<dbReference type="AlphaFoldDB" id="A0AA38KHU2"/>
<dbReference type="Gene3D" id="3.40.630.30">
    <property type="match status" value="1"/>
</dbReference>
<dbReference type="InterPro" id="IPR016181">
    <property type="entry name" value="Acyl_CoA_acyltransferase"/>
</dbReference>
<gene>
    <name evidence="4" type="ORF">GGU10DRAFT_346582</name>
</gene>
<feature type="domain" description="N-acetyltransferase" evidence="3">
    <location>
        <begin position="26"/>
        <end position="226"/>
    </location>
</feature>
<evidence type="ECO:0000256" key="1">
    <source>
        <dbReference type="ARBA" id="ARBA00022679"/>
    </source>
</evidence>
<reference evidence="4" key="1">
    <citation type="submission" date="2022-08" db="EMBL/GenBank/DDBJ databases">
        <authorList>
            <consortium name="DOE Joint Genome Institute"/>
            <person name="Min B."/>
            <person name="Riley R."/>
            <person name="Sierra-Patev S."/>
            <person name="Naranjo-Ortiz M."/>
            <person name="Looney B."/>
            <person name="Konkel Z."/>
            <person name="Slot J.C."/>
            <person name="Sakamoto Y."/>
            <person name="Steenwyk J.L."/>
            <person name="Rokas A."/>
            <person name="Carro J."/>
            <person name="Camarero S."/>
            <person name="Ferreira P."/>
            <person name="Molpeceres G."/>
            <person name="Ruiz-Duenas F.J."/>
            <person name="Serrano A."/>
            <person name="Henrissat B."/>
            <person name="Drula E."/>
            <person name="Hughes K.W."/>
            <person name="Mata J.L."/>
            <person name="Ishikawa N.K."/>
            <person name="Vargas-Isla R."/>
            <person name="Ushijima S."/>
            <person name="Smith C.A."/>
            <person name="Ahrendt S."/>
            <person name="Andreopoulos W."/>
            <person name="He G."/>
            <person name="Labutti K."/>
            <person name="Lipzen A."/>
            <person name="Ng V."/>
            <person name="Sandor L."/>
            <person name="Barry K."/>
            <person name="Martinez A.T."/>
            <person name="Xiao Y."/>
            <person name="Gibbons J.G."/>
            <person name="Terashima K."/>
            <person name="Hibbett D.S."/>
            <person name="Grigoriev I.V."/>
        </authorList>
    </citation>
    <scope>NUCLEOTIDE SEQUENCE</scope>
    <source>
        <strain evidence="4">TFB10291</strain>
    </source>
</reference>
<proteinExistence type="predicted"/>
<name>A0AA38KHU2_9AGAR</name>
<keyword evidence="1" id="KW-0808">Transferase</keyword>
<accession>A0AA38KHU2</accession>
<dbReference type="SUPFAM" id="SSF55729">
    <property type="entry name" value="Acyl-CoA N-acyltransferases (Nat)"/>
    <property type="match status" value="1"/>
</dbReference>
<sequence length="231" mass="25811">MEYSYSVVPIPTSPLLQAHVDKYASLRVRLLALRTNPECFFSTQDEEGRFSREQWRGRIDTDDRVTLIAVASRMLADSSPESSSSSSFANTSVSLDSLDGEAAEWVGLITVLTPEFLKERRDNIPPKFQKYAMCFGEPANVLVSMWVHPEHRRKGLGGRLISEAIDWVKKRTVTTKNFDVSNGRLGGAVVLEVVKGNTGAGMLYRAMGFETIDSEDASIWMGKRLDNLPYL</sequence>
<protein>
    <recommendedName>
        <fullName evidence="3">N-acetyltransferase domain-containing protein</fullName>
    </recommendedName>
</protein>
<evidence type="ECO:0000313" key="5">
    <source>
        <dbReference type="Proteomes" id="UP001163798"/>
    </source>
</evidence>
<dbReference type="Proteomes" id="UP001163798">
    <property type="component" value="Unassembled WGS sequence"/>
</dbReference>
<evidence type="ECO:0000256" key="2">
    <source>
        <dbReference type="ARBA" id="ARBA00023315"/>
    </source>
</evidence>
<dbReference type="PANTHER" id="PTHR43420">
    <property type="entry name" value="ACETYLTRANSFERASE"/>
    <property type="match status" value="1"/>
</dbReference>
<dbReference type="InterPro" id="IPR000182">
    <property type="entry name" value="GNAT_dom"/>
</dbReference>
<evidence type="ECO:0000259" key="3">
    <source>
        <dbReference type="PROSITE" id="PS51186"/>
    </source>
</evidence>